<dbReference type="Proteomes" id="UP000887565">
    <property type="component" value="Unplaced"/>
</dbReference>
<sequence length="236" mass="26315">MNTLTDEQYPLKNLKNLMLDSSEYACTMRLQFVLFQDAAFYALKLTQFRHIQHAVDILLKTNNPHIYGKAHLQRKTSFETSEGCSSRSESPMTPSCVVQSQSSSSSNHKKMHHYSTQPPASQNAPVPCLIQRTPSPMAKTGIVNAGGFFVQSSKIGEDTTNSAAENNRVSCFVRQKILPAVAQSKKVEKPSPQCAEKFQQDLLPQQFYNCVSVNNGSNNNGCFHGNIRNFFQQTTS</sequence>
<evidence type="ECO:0000313" key="2">
    <source>
        <dbReference type="Proteomes" id="UP000887565"/>
    </source>
</evidence>
<feature type="compositionally biased region" description="Polar residues" evidence="1">
    <location>
        <begin position="114"/>
        <end position="124"/>
    </location>
</feature>
<dbReference type="WBParaSite" id="nRc.2.0.1.t19977-RA">
    <property type="protein sequence ID" value="nRc.2.0.1.t19977-RA"/>
    <property type="gene ID" value="nRc.2.0.1.g19977"/>
</dbReference>
<accession>A0A915J2Q3</accession>
<dbReference type="AlphaFoldDB" id="A0A915J2Q3"/>
<feature type="region of interest" description="Disordered" evidence="1">
    <location>
        <begin position="78"/>
        <end position="125"/>
    </location>
</feature>
<organism evidence="2 3">
    <name type="scientific">Romanomermis culicivorax</name>
    <name type="common">Nematode worm</name>
    <dbReference type="NCBI Taxonomy" id="13658"/>
    <lineage>
        <taxon>Eukaryota</taxon>
        <taxon>Metazoa</taxon>
        <taxon>Ecdysozoa</taxon>
        <taxon>Nematoda</taxon>
        <taxon>Enoplea</taxon>
        <taxon>Dorylaimia</taxon>
        <taxon>Mermithida</taxon>
        <taxon>Mermithoidea</taxon>
        <taxon>Mermithidae</taxon>
        <taxon>Romanomermis</taxon>
    </lineage>
</organism>
<reference evidence="3" key="1">
    <citation type="submission" date="2022-11" db="UniProtKB">
        <authorList>
            <consortium name="WormBaseParasite"/>
        </authorList>
    </citation>
    <scope>IDENTIFICATION</scope>
</reference>
<feature type="compositionally biased region" description="Polar residues" evidence="1">
    <location>
        <begin position="78"/>
        <end position="93"/>
    </location>
</feature>
<feature type="compositionally biased region" description="Low complexity" evidence="1">
    <location>
        <begin position="95"/>
        <end position="106"/>
    </location>
</feature>
<proteinExistence type="predicted"/>
<protein>
    <submittedName>
        <fullName evidence="3">Uncharacterized protein</fullName>
    </submittedName>
</protein>
<keyword evidence="2" id="KW-1185">Reference proteome</keyword>
<name>A0A915J2Q3_ROMCU</name>
<evidence type="ECO:0000313" key="3">
    <source>
        <dbReference type="WBParaSite" id="nRc.2.0.1.t19977-RA"/>
    </source>
</evidence>
<evidence type="ECO:0000256" key="1">
    <source>
        <dbReference type="SAM" id="MobiDB-lite"/>
    </source>
</evidence>